<feature type="signal peptide" evidence="5">
    <location>
        <begin position="1"/>
        <end position="25"/>
    </location>
</feature>
<dbReference type="Pfam" id="PF00207">
    <property type="entry name" value="A2M"/>
    <property type="match status" value="1"/>
</dbReference>
<dbReference type="InterPro" id="IPR037066">
    <property type="entry name" value="Plug_dom_sf"/>
</dbReference>
<dbReference type="Gene3D" id="2.60.40.1930">
    <property type="match status" value="1"/>
</dbReference>
<keyword evidence="8" id="KW-1185">Reference proteome</keyword>
<dbReference type="InterPro" id="IPR036595">
    <property type="entry name" value="A-macroglobulin_rcpt-bd_sf"/>
</dbReference>
<dbReference type="InterPro" id="IPR039426">
    <property type="entry name" value="TonB-dep_rcpt-like"/>
</dbReference>
<feature type="chain" id="PRO_5046856797" evidence="5">
    <location>
        <begin position="26"/>
        <end position="1517"/>
    </location>
</feature>
<reference evidence="7 8" key="1">
    <citation type="submission" date="2020-12" db="EMBL/GenBank/DDBJ databases">
        <title>Aureibaculum luteum sp. nov. and Aureibaculum flavum sp. nov., novel members of the family Flavobacteriaceae isolated from Antarctic intertidal sediments.</title>
        <authorList>
            <person name="He X."/>
            <person name="Zhang X."/>
        </authorList>
    </citation>
    <scope>NUCLEOTIDE SEQUENCE [LARGE SCALE GENOMIC DNA]</scope>
    <source>
        <strain evidence="7 8">A20</strain>
    </source>
</reference>
<accession>A0ABS0WW46</accession>
<dbReference type="PROSITE" id="PS52016">
    <property type="entry name" value="TONB_DEPENDENT_REC_3"/>
    <property type="match status" value="1"/>
</dbReference>
<keyword evidence="4" id="KW-0998">Cell outer membrane</keyword>
<dbReference type="InterPro" id="IPR011626">
    <property type="entry name" value="Alpha-macroglobulin_TED"/>
</dbReference>
<comment type="similarity">
    <text evidence="4">Belongs to the TonB-dependent receptor family.</text>
</comment>
<dbReference type="Pfam" id="PF07715">
    <property type="entry name" value="Plug"/>
    <property type="match status" value="1"/>
</dbReference>
<dbReference type="Proteomes" id="UP000623301">
    <property type="component" value="Unassembled WGS sequence"/>
</dbReference>
<keyword evidence="4" id="KW-0813">Transport</keyword>
<dbReference type="SMART" id="SM01360">
    <property type="entry name" value="A2M"/>
    <property type="match status" value="1"/>
</dbReference>
<dbReference type="PANTHER" id="PTHR11412:SF136">
    <property type="entry name" value="CD109 ANTIGEN"/>
    <property type="match status" value="1"/>
</dbReference>
<dbReference type="Gene3D" id="2.170.130.10">
    <property type="entry name" value="TonB-dependent receptor, plug domain"/>
    <property type="match status" value="1"/>
</dbReference>
<dbReference type="Pfam" id="PF07678">
    <property type="entry name" value="TED_complement"/>
    <property type="match status" value="1"/>
</dbReference>
<dbReference type="InterPro" id="IPR008930">
    <property type="entry name" value="Terpenoid_cyclase/PrenylTrfase"/>
</dbReference>
<comment type="similarity">
    <text evidence="1">Belongs to the protease inhibitor I39 (alpha-2-macroglobulin) family. Bacterial alpha-2-macroglobulin subfamily.</text>
</comment>
<dbReference type="Gene3D" id="2.60.40.690">
    <property type="entry name" value="Alpha-macroglobulin, receptor-binding domain"/>
    <property type="match status" value="1"/>
</dbReference>
<dbReference type="CDD" id="cd02891">
    <property type="entry name" value="A2M_like"/>
    <property type="match status" value="1"/>
</dbReference>
<protein>
    <submittedName>
        <fullName evidence="7">TonB-dependent receptor plug domain-containing protein</fullName>
    </submittedName>
</protein>
<gene>
    <name evidence="7" type="ORF">JBL43_17855</name>
</gene>
<sequence length="1517" mass="169959">MVSTKKYSNTIIFCIALLMMLSFKATENNQKNTIEKVYAQTDRTFYFPGETLWFKAYVIDAENKITAYSDVLTAELISPKGSVVSKLKLEINQGYAYGDFNISNDWSGGVYTLKLYTNWMRNFGEEALFKKKITVQKVVKPNLLLNLKFQKEGYGSGSEVIADFEVKDLKNQPLKNHNILFDVMVSGKSFLTKKINTDNDGKANPTFQLPDTLETSDVLLNVQIPYQGSTESIARSVPVVLDNIDLQFFPESGQILIDNENNIAFKALNEFGKPVDVSGEIVDEKGIKVANFSSYHDGMGSFQLSTRTNNYYAKITAPFKSSKRITLPMSIVKGVKFSVTTEKKHTIVNLVSTLDENLSLEVQNNNKLLLTKKIGSKSQIIKVNTKDYPMGISKFSIKDKYGNIIAERLVFINKDQELNVDITLDKESYQTRERVKVKLKTTDKNNNPIPSNLSIAVADNKLISLADDKQDHMLSYLLMSSELKGKIYKPIFYFDKEELKADKALDYVMLTHGWRTYTEVTFENAKFKPEKQSIESGIVTLKNGKPVKAHLLLFDMIGNEVGVFDTDEKGQYSFKKQGGITYVLLAYTDDQRHVLINNQKSTTANFSSEATSTIIDVDDEQKQQFIGNENPIKKTIQQKAEISDIMLASDSALDEVVVIGYGVMKKSNLTGSVAIINSKGLAENGDLVKVLQGKVSGVEVANTQIYGVTGATGNISIRGSRSVSGNGEPLFILDGTVVENVAAIAADNIESVTVLKDVSATVLYGSRGANGVIVMRSKNRKINNYGKKSLNNIKYNNYSVATFYPQKSRNFNKRSAFYMPKYDSKELSEERSDFRQTIYWNPVVQTDENGEAEFEFYNSDAITSFKITAEGIGANGLIGRQEKFFSTKKLLNVDFKVPAYLTVNDTVVLPITVRNESDQILTVKLDINFPKGIKLLTDFNTSISVDAASSSIVNVKIIPIEKSEEETITVTVKSKNLNDVLDKKIAIVSPYFPTEVSMSGTKNQTFDFDVNHVVPNTILANFTIYTDIVGDVMDGIESIIRQPYGCFEQVSSSTYPNILVLKYLQETGKNNPEIEDKALGYIEDGYKKLIAYETSQGGFEWFGKTPPHETLTAYGILEFNEMKAVYPNVDQKMIERTVEWLISRKDGKGGFKKSDLGYDSFAKSLIEVANAYIVYALSESGVSVDIIKEFDKAYTEAIKSEDIYRMALMALTSYNMNKTENATVLTNKIIDQLNKYGFEKLPVENTITRSYGNSKNIETTAFVLLALMKSKDHVDIISQGVEHLVSLRQNGGFGSTQSTSMALKSLIEFTKISKRKMIEQNDPIELIVNGKSFKSDLNIDENGKITIDDFNKHITSGSQKVQVKFSNPEVTFPYSLTIGWDSYLPDSSPETRINLSIQIENKNYKVGDNIRMSVNLENKTNEDVSMPIAIIGIPSGASVQSWQLQEIVDREEVAFYEIFDNYLVLYWRAFAAKENKTIQLDLKSEVAGVYQAPASTAYLYYASEYKYWIGGNKIEIK</sequence>
<keyword evidence="4" id="KW-0472">Membrane</keyword>
<evidence type="ECO:0000313" key="8">
    <source>
        <dbReference type="Proteomes" id="UP000623301"/>
    </source>
</evidence>
<feature type="domain" description="Alpha-2-macroglobulin" evidence="6">
    <location>
        <begin position="837"/>
        <end position="927"/>
    </location>
</feature>
<keyword evidence="4" id="KW-0812">Transmembrane</keyword>
<organism evidence="7 8">
    <name type="scientific">Aureibaculum flavum</name>
    <dbReference type="NCBI Taxonomy" id="2795986"/>
    <lineage>
        <taxon>Bacteria</taxon>
        <taxon>Pseudomonadati</taxon>
        <taxon>Bacteroidota</taxon>
        <taxon>Flavobacteriia</taxon>
        <taxon>Flavobacteriales</taxon>
        <taxon>Flavobacteriaceae</taxon>
        <taxon>Aureibaculum</taxon>
    </lineage>
</organism>
<dbReference type="SUPFAM" id="SSF48239">
    <property type="entry name" value="Terpenoid cyclases/Protein prenyltransferases"/>
    <property type="match status" value="1"/>
</dbReference>
<evidence type="ECO:0000256" key="2">
    <source>
        <dbReference type="ARBA" id="ARBA00022729"/>
    </source>
</evidence>
<keyword evidence="7" id="KW-0675">Receptor</keyword>
<evidence type="ECO:0000313" key="7">
    <source>
        <dbReference type="EMBL" id="MBJ2176121.1"/>
    </source>
</evidence>
<name>A0ABS0WW46_9FLAO</name>
<evidence type="ECO:0000256" key="5">
    <source>
        <dbReference type="SAM" id="SignalP"/>
    </source>
</evidence>
<dbReference type="RefSeq" id="WP_198842750.1">
    <property type="nucleotide sequence ID" value="NZ_JAEHFJ010000012.1"/>
</dbReference>
<dbReference type="PANTHER" id="PTHR11412">
    <property type="entry name" value="MACROGLOBULIN / COMPLEMENT"/>
    <property type="match status" value="1"/>
</dbReference>
<dbReference type="InterPro" id="IPR002890">
    <property type="entry name" value="MG2"/>
</dbReference>
<evidence type="ECO:0000256" key="1">
    <source>
        <dbReference type="ARBA" id="ARBA00010556"/>
    </source>
</evidence>
<keyword evidence="4" id="KW-1134">Transmembrane beta strand</keyword>
<comment type="subcellular location">
    <subcellularLocation>
        <location evidence="4">Cell outer membrane</location>
        <topology evidence="4">Multi-pass membrane protein</topology>
    </subcellularLocation>
</comment>
<dbReference type="InterPro" id="IPR012910">
    <property type="entry name" value="Plug_dom"/>
</dbReference>
<keyword evidence="2 5" id="KW-0732">Signal</keyword>
<evidence type="ECO:0000256" key="4">
    <source>
        <dbReference type="PROSITE-ProRule" id="PRU01360"/>
    </source>
</evidence>
<dbReference type="EMBL" id="JAEHFJ010000012">
    <property type="protein sequence ID" value="MBJ2176121.1"/>
    <property type="molecule type" value="Genomic_DNA"/>
</dbReference>
<dbReference type="InterPro" id="IPR050473">
    <property type="entry name" value="A2M/Complement_sys"/>
</dbReference>
<comment type="caution">
    <text evidence="7">The sequence shown here is derived from an EMBL/GenBank/DDBJ whole genome shotgun (WGS) entry which is preliminary data.</text>
</comment>
<dbReference type="Gene3D" id="1.50.10.20">
    <property type="match status" value="1"/>
</dbReference>
<proteinExistence type="inferred from homology"/>
<dbReference type="SMART" id="SM01419">
    <property type="entry name" value="Thiol-ester_cl"/>
    <property type="match status" value="1"/>
</dbReference>
<dbReference type="Pfam" id="PF01835">
    <property type="entry name" value="MG2"/>
    <property type="match status" value="1"/>
</dbReference>
<dbReference type="InterPro" id="IPR047565">
    <property type="entry name" value="Alpha-macroglob_thiol-ester_cl"/>
</dbReference>
<dbReference type="InterPro" id="IPR001599">
    <property type="entry name" value="Macroglobln_a2"/>
</dbReference>
<evidence type="ECO:0000259" key="6">
    <source>
        <dbReference type="SMART" id="SM01360"/>
    </source>
</evidence>
<keyword evidence="3" id="KW-0882">Thioester bond</keyword>
<dbReference type="SUPFAM" id="SSF56935">
    <property type="entry name" value="Porins"/>
    <property type="match status" value="1"/>
</dbReference>
<evidence type="ECO:0000256" key="3">
    <source>
        <dbReference type="ARBA" id="ARBA00022966"/>
    </source>
</evidence>